<keyword evidence="19" id="KW-1185">Reference proteome</keyword>
<feature type="transmembrane region" description="Helical" evidence="14">
    <location>
        <begin position="736"/>
        <end position="754"/>
    </location>
</feature>
<protein>
    <recommendedName>
        <fullName evidence="13">Ionotropic receptor 75a</fullName>
    </recommendedName>
</protein>
<dbReference type="Gene3D" id="1.10.287.70">
    <property type="match status" value="2"/>
</dbReference>
<sequence>MTSWPLYRLIVFNLLEINLSNFMVFHCWSIKEAFPLVQMLNQNGIFSQYIDLQNPDNLANVHKEYLDSDLVRLGVFLDLGCDKAELVTNQSSRARLYNQNLHWLLYDEAGNFTKLVQLFKAANLSLNADVTYVSRQDEERFILHDVYNKGSHLGGKLNITVDQTLQCNRSHCQVKEYLSELHLRPRLQHRMDLSSVTFRLAALVSVLPINSSEEELLEFLNSDRDSHMDSISRIGNRLIMHTQEILGFKLHYIWCGTWSVQDAFGGAIGMLTNESAELCTTPFVPSWNRLHYVHPMTEQAQFRAVCMFRTPHNSEIKAAVFLEPFMPSVWFAFAGLLIFAGVLLWIIFHLERHWMQRCLDFIPSLLSSCLISFGAACIQGSYFIPKSAGGRLAFIAVMLTSFLMYNYYTSIVVSTLLGSPVRSNIRTIQQLADSSLDVGFDTVPFTKTYLVSSPRPDIRSLYKQKVESKRDPNSVWLSPEEGVIRVRDQPGFVYTSEASFMYHFVEKHYLPREISDLNEIILRPESAVYGMVHLNSTYRQLLTQLQVRMLETGITSKQSRFFSKTKLHTFSNSFVIQVTALPLNVSKKEIFDFLNSQYRIQLDTYARLGYQARQPLRDMLDCKFKYIFRDRWSDGSATGGMIGDLILDKADLAMAPFIYSFDRALILKPITKFSVFREICMFRNPRSVSAGLSATEFLQPFSGGVWLTFALILLLAGCLLWVTFILERRKQWKPSLLTSCLLSFGAGCIQGAWLTPRSMGGRMAFFALMVTSFLMYNYYTSIVVSKLLGQPIKSNIRTLQQLADSNLDVGIEPAIYTRIYVETSEEPDVRDLYRKKVLASKRSPDSIWISTEAGVLSVRDQEGFVYITSVATGYEFVRKHFLAHQICELNEIPLRDTSHSHTVLAKRSPYAELLKLSELRMLETGVHFKHERSWMKTKLHCYQHNHTVAVGLEYAAPLFIILLGAIILCVGILGLEVIWHRHCTRH</sequence>
<evidence type="ECO:0000256" key="4">
    <source>
        <dbReference type="ARBA" id="ARBA00022475"/>
    </source>
</evidence>
<organism evidence="19">
    <name type="scientific">Drosophila sechellia</name>
    <name type="common">Fruit fly</name>
    <dbReference type="NCBI Taxonomy" id="7238"/>
    <lineage>
        <taxon>Eukaryota</taxon>
        <taxon>Metazoa</taxon>
        <taxon>Ecdysozoa</taxon>
        <taxon>Arthropoda</taxon>
        <taxon>Hexapoda</taxon>
        <taxon>Insecta</taxon>
        <taxon>Pterygota</taxon>
        <taxon>Neoptera</taxon>
        <taxon>Endopterygota</taxon>
        <taxon>Diptera</taxon>
        <taxon>Brachycera</taxon>
        <taxon>Muscomorpha</taxon>
        <taxon>Ephydroidea</taxon>
        <taxon>Drosophilidae</taxon>
        <taxon>Drosophila</taxon>
        <taxon>Sophophora</taxon>
    </lineage>
</organism>
<keyword evidence="15" id="KW-0732">Signal</keyword>
<dbReference type="GO" id="GO:0004984">
    <property type="term" value="F:olfactory receptor activity"/>
    <property type="evidence" value="ECO:0007669"/>
    <property type="project" value="UniProtKB-ARBA"/>
</dbReference>
<feature type="transmembrane region" description="Helical" evidence="14">
    <location>
        <begin position="705"/>
        <end position="724"/>
    </location>
</feature>
<evidence type="ECO:0000256" key="9">
    <source>
        <dbReference type="ARBA" id="ARBA00023136"/>
    </source>
</evidence>
<dbReference type="GO" id="GO:0015276">
    <property type="term" value="F:ligand-gated monoatomic ion channel activity"/>
    <property type="evidence" value="ECO:0007669"/>
    <property type="project" value="InterPro"/>
</dbReference>
<gene>
    <name evidence="18" type="primary">Dsec\GM24302</name>
    <name evidence="18" type="ORF">Dsec_GM24302</name>
</gene>
<dbReference type="InterPro" id="IPR052192">
    <property type="entry name" value="Insect_Ionotropic_Sensory_Rcpt"/>
</dbReference>
<feature type="transmembrane region" description="Helical" evidence="14">
    <location>
        <begin position="362"/>
        <end position="384"/>
    </location>
</feature>
<proteinExistence type="inferred from homology"/>
<dbReference type="PANTHER" id="PTHR42643:SF32">
    <property type="entry name" value="IONOTROPIC RECEPTOR 31A, ISOFORM C-RELATED"/>
    <property type="match status" value="1"/>
</dbReference>
<comment type="subcellular location">
    <subcellularLocation>
        <location evidence="2">Cell membrane</location>
        <topology evidence="2">Multi-pass membrane protein</topology>
    </subcellularLocation>
    <subcellularLocation>
        <location evidence="1">Cell projection</location>
        <location evidence="1">Dendrite</location>
    </subcellularLocation>
</comment>
<evidence type="ECO:0000313" key="18">
    <source>
        <dbReference type="EMBL" id="EDW41928.1"/>
    </source>
</evidence>
<keyword evidence="10" id="KW-0675">Receptor</keyword>
<feature type="transmembrane region" description="Helical" evidence="14">
    <location>
        <begin position="329"/>
        <end position="350"/>
    </location>
</feature>
<evidence type="ECO:0000256" key="1">
    <source>
        <dbReference type="ARBA" id="ARBA00004279"/>
    </source>
</evidence>
<evidence type="ECO:0000256" key="14">
    <source>
        <dbReference type="SAM" id="Phobius"/>
    </source>
</evidence>
<evidence type="ECO:0000256" key="11">
    <source>
        <dbReference type="ARBA" id="ARBA00023180"/>
    </source>
</evidence>
<feature type="transmembrane region" description="Helical" evidence="14">
    <location>
        <begin position="954"/>
        <end position="979"/>
    </location>
</feature>
<dbReference type="HOGENOM" id="CLU_282457_0_0_1"/>
<dbReference type="PhylomeDB" id="B4HKX3"/>
<dbReference type="GO" id="GO:0030425">
    <property type="term" value="C:dendrite"/>
    <property type="evidence" value="ECO:0007669"/>
    <property type="project" value="UniProtKB-SubCell"/>
</dbReference>
<keyword evidence="9 14" id="KW-0472">Membrane</keyword>
<keyword evidence="11" id="KW-0325">Glycoprotein</keyword>
<dbReference type="Pfam" id="PF00060">
    <property type="entry name" value="Lig_chan"/>
    <property type="match status" value="2"/>
</dbReference>
<dbReference type="Proteomes" id="UP000001292">
    <property type="component" value="Unassembled WGS sequence"/>
</dbReference>
<keyword evidence="6 14" id="KW-0812">Transmembrane</keyword>
<keyword evidence="4" id="KW-1003">Cell membrane</keyword>
<evidence type="ECO:0000256" key="12">
    <source>
        <dbReference type="ARBA" id="ARBA00023273"/>
    </source>
</evidence>
<feature type="domain" description="Ionotropic glutamate receptor C-terminal" evidence="16">
    <location>
        <begin position="705"/>
        <end position="965"/>
    </location>
</feature>
<dbReference type="PANTHER" id="PTHR42643">
    <property type="entry name" value="IONOTROPIC RECEPTOR 20A-RELATED"/>
    <property type="match status" value="1"/>
</dbReference>
<accession>B4HKX3</accession>
<evidence type="ECO:0000313" key="19">
    <source>
        <dbReference type="Proteomes" id="UP000001292"/>
    </source>
</evidence>
<feature type="signal peptide" evidence="15">
    <location>
        <begin position="1"/>
        <end position="20"/>
    </location>
</feature>
<evidence type="ECO:0000256" key="15">
    <source>
        <dbReference type="SAM" id="SignalP"/>
    </source>
</evidence>
<keyword evidence="8 14" id="KW-1133">Transmembrane helix</keyword>
<dbReference type="OMA" id="RSPDRIW"/>
<keyword evidence="7" id="KW-0552">Olfaction</keyword>
<dbReference type="EMBL" id="CH480815">
    <property type="protein sequence ID" value="EDW41928.1"/>
    <property type="molecule type" value="Genomic_DNA"/>
</dbReference>
<evidence type="ECO:0000256" key="10">
    <source>
        <dbReference type="ARBA" id="ARBA00023170"/>
    </source>
</evidence>
<comment type="similarity">
    <text evidence="3">Belongs to the glutamate-gated ion channel (TC 1.A.10.1) family.</text>
</comment>
<evidence type="ECO:0000259" key="16">
    <source>
        <dbReference type="Pfam" id="PF00060"/>
    </source>
</evidence>
<dbReference type="SUPFAM" id="SSF53850">
    <property type="entry name" value="Periplasmic binding protein-like II"/>
    <property type="match status" value="2"/>
</dbReference>
<keyword evidence="12" id="KW-0966">Cell projection</keyword>
<reference evidence="18 19" key="1">
    <citation type="journal article" date="2007" name="Nature">
        <title>Evolution of genes and genomes on the Drosophila phylogeny.</title>
        <authorList>
            <consortium name="Drosophila 12 Genomes Consortium"/>
            <person name="Clark A.G."/>
            <person name="Eisen M.B."/>
            <person name="Smith D.R."/>
            <person name="Bergman C.M."/>
            <person name="Oliver B."/>
            <person name="Markow T.A."/>
            <person name="Kaufman T.C."/>
            <person name="Kellis M."/>
            <person name="Gelbart W."/>
            <person name="Iyer V.N."/>
            <person name="Pollard D.A."/>
            <person name="Sackton T.B."/>
            <person name="Larracuente A.M."/>
            <person name="Singh N.D."/>
            <person name="Abad J.P."/>
            <person name="Abt D.N."/>
            <person name="Adryan B."/>
            <person name="Aguade M."/>
            <person name="Akashi H."/>
            <person name="Anderson W.W."/>
            <person name="Aquadro C.F."/>
            <person name="Ardell D.H."/>
            <person name="Arguello R."/>
            <person name="Artieri C.G."/>
            <person name="Barbash D.A."/>
            <person name="Barker D."/>
            <person name="Barsanti P."/>
            <person name="Batterham P."/>
            <person name="Batzoglou S."/>
            <person name="Begun D."/>
            <person name="Bhutkar A."/>
            <person name="Blanco E."/>
            <person name="Bosak S.A."/>
            <person name="Bradley R.K."/>
            <person name="Brand A.D."/>
            <person name="Brent M.R."/>
            <person name="Brooks A.N."/>
            <person name="Brown R.H."/>
            <person name="Butlin R.K."/>
            <person name="Caggese C."/>
            <person name="Calvi B.R."/>
            <person name="Bernardo de Carvalho A."/>
            <person name="Caspi A."/>
            <person name="Castrezana S."/>
            <person name="Celniker S.E."/>
            <person name="Chang J.L."/>
            <person name="Chapple C."/>
            <person name="Chatterji S."/>
            <person name="Chinwalla A."/>
            <person name="Civetta A."/>
            <person name="Clifton S.W."/>
            <person name="Comeron J.M."/>
            <person name="Costello J.C."/>
            <person name="Coyne J.A."/>
            <person name="Daub J."/>
            <person name="David R.G."/>
            <person name="Delcher A.L."/>
            <person name="Delehaunty K."/>
            <person name="Do C.B."/>
            <person name="Ebling H."/>
            <person name="Edwards K."/>
            <person name="Eickbush T."/>
            <person name="Evans J.D."/>
            <person name="Filipski A."/>
            <person name="Findeiss S."/>
            <person name="Freyhult E."/>
            <person name="Fulton L."/>
            <person name="Fulton R."/>
            <person name="Garcia A.C."/>
            <person name="Gardiner A."/>
            <person name="Garfield D.A."/>
            <person name="Garvin B.E."/>
            <person name="Gibson G."/>
            <person name="Gilbert D."/>
            <person name="Gnerre S."/>
            <person name="Godfrey J."/>
            <person name="Good R."/>
            <person name="Gotea V."/>
            <person name="Gravely B."/>
            <person name="Greenberg A.J."/>
            <person name="Griffiths-Jones S."/>
            <person name="Gross S."/>
            <person name="Guigo R."/>
            <person name="Gustafson E.A."/>
            <person name="Haerty W."/>
            <person name="Hahn M.W."/>
            <person name="Halligan D.L."/>
            <person name="Halpern A.L."/>
            <person name="Halter G.M."/>
            <person name="Han M.V."/>
            <person name="Heger A."/>
            <person name="Hillier L."/>
            <person name="Hinrichs A.S."/>
            <person name="Holmes I."/>
            <person name="Hoskins R.A."/>
            <person name="Hubisz M.J."/>
            <person name="Hultmark D."/>
            <person name="Huntley M.A."/>
            <person name="Jaffe D.B."/>
            <person name="Jagadeeshan S."/>
            <person name="Jeck W.R."/>
            <person name="Johnson J."/>
            <person name="Jones C.D."/>
            <person name="Jordan W.C."/>
            <person name="Karpen G.H."/>
            <person name="Kataoka E."/>
            <person name="Keightley P.D."/>
            <person name="Kheradpour P."/>
            <person name="Kirkness E.F."/>
            <person name="Koerich L.B."/>
            <person name="Kristiansen K."/>
            <person name="Kudrna D."/>
            <person name="Kulathinal R.J."/>
            <person name="Kumar S."/>
            <person name="Kwok R."/>
            <person name="Lander E."/>
            <person name="Langley C.H."/>
            <person name="Lapoint R."/>
            <person name="Lazzaro B.P."/>
            <person name="Lee S.J."/>
            <person name="Levesque L."/>
            <person name="Li R."/>
            <person name="Lin C.F."/>
            <person name="Lin M.F."/>
            <person name="Lindblad-Toh K."/>
            <person name="Llopart A."/>
            <person name="Long M."/>
            <person name="Low L."/>
            <person name="Lozovsky E."/>
            <person name="Lu J."/>
            <person name="Luo M."/>
            <person name="Machado C.A."/>
            <person name="Makalowski W."/>
            <person name="Marzo M."/>
            <person name="Matsuda M."/>
            <person name="Matzkin L."/>
            <person name="McAllister B."/>
            <person name="McBride C.S."/>
            <person name="McKernan B."/>
            <person name="McKernan K."/>
            <person name="Mendez-Lago M."/>
            <person name="Minx P."/>
            <person name="Mollenhauer M.U."/>
            <person name="Montooth K."/>
            <person name="Mount S.M."/>
            <person name="Mu X."/>
            <person name="Myers E."/>
            <person name="Negre B."/>
            <person name="Newfeld S."/>
            <person name="Nielsen R."/>
            <person name="Noor M.A."/>
            <person name="O'Grady P."/>
            <person name="Pachter L."/>
            <person name="Papaceit M."/>
            <person name="Parisi M.J."/>
            <person name="Parisi M."/>
            <person name="Parts L."/>
            <person name="Pedersen J.S."/>
            <person name="Pesole G."/>
            <person name="Phillippy A.M."/>
            <person name="Ponting C.P."/>
            <person name="Pop M."/>
            <person name="Porcelli D."/>
            <person name="Powell J.R."/>
            <person name="Prohaska S."/>
            <person name="Pruitt K."/>
            <person name="Puig M."/>
            <person name="Quesneville H."/>
            <person name="Ram K.R."/>
            <person name="Rand D."/>
            <person name="Rasmussen M.D."/>
            <person name="Reed L.K."/>
            <person name="Reenan R."/>
            <person name="Reily A."/>
            <person name="Remington K.A."/>
            <person name="Rieger T.T."/>
            <person name="Ritchie M.G."/>
            <person name="Robin C."/>
            <person name="Rogers Y.H."/>
            <person name="Rohde C."/>
            <person name="Rozas J."/>
            <person name="Rubenfield M.J."/>
            <person name="Ruiz A."/>
            <person name="Russo S."/>
            <person name="Salzberg S.L."/>
            <person name="Sanchez-Gracia A."/>
            <person name="Saranga D.J."/>
            <person name="Sato H."/>
            <person name="Schaeffer S.W."/>
            <person name="Schatz M.C."/>
            <person name="Schlenke T."/>
            <person name="Schwartz R."/>
            <person name="Segarra C."/>
            <person name="Singh R.S."/>
            <person name="Sirot L."/>
            <person name="Sirota M."/>
            <person name="Sisneros N.B."/>
            <person name="Smith C.D."/>
            <person name="Smith T.F."/>
            <person name="Spieth J."/>
            <person name="Stage D.E."/>
            <person name="Stark A."/>
            <person name="Stephan W."/>
            <person name="Strausberg R.L."/>
            <person name="Strempel S."/>
            <person name="Sturgill D."/>
            <person name="Sutton G."/>
            <person name="Sutton G.G."/>
            <person name="Tao W."/>
            <person name="Teichmann S."/>
            <person name="Tobari Y.N."/>
            <person name="Tomimura Y."/>
            <person name="Tsolas J.M."/>
            <person name="Valente V.L."/>
            <person name="Venter E."/>
            <person name="Venter J.C."/>
            <person name="Vicario S."/>
            <person name="Vieira F.G."/>
            <person name="Vilella A.J."/>
            <person name="Villasante A."/>
            <person name="Walenz B."/>
            <person name="Wang J."/>
            <person name="Wasserman M."/>
            <person name="Watts T."/>
            <person name="Wilson D."/>
            <person name="Wilson R.K."/>
            <person name="Wing R.A."/>
            <person name="Wolfner M.F."/>
            <person name="Wong A."/>
            <person name="Wong G.K."/>
            <person name="Wu C.I."/>
            <person name="Wu G."/>
            <person name="Yamamoto D."/>
            <person name="Yang H.P."/>
            <person name="Yang S.P."/>
            <person name="Yorke J.A."/>
            <person name="Yoshida K."/>
            <person name="Zdobnov E."/>
            <person name="Zhang P."/>
            <person name="Zhang Y."/>
            <person name="Zimin A.V."/>
            <person name="Baldwin J."/>
            <person name="Abdouelleil A."/>
            <person name="Abdulkadir J."/>
            <person name="Abebe A."/>
            <person name="Abera B."/>
            <person name="Abreu J."/>
            <person name="Acer S.C."/>
            <person name="Aftuck L."/>
            <person name="Alexander A."/>
            <person name="An P."/>
            <person name="Anderson E."/>
            <person name="Anderson S."/>
            <person name="Arachi H."/>
            <person name="Azer M."/>
            <person name="Bachantsang P."/>
            <person name="Barry A."/>
            <person name="Bayul T."/>
            <person name="Berlin A."/>
            <person name="Bessette D."/>
            <person name="Bloom T."/>
            <person name="Blye J."/>
            <person name="Boguslavskiy L."/>
            <person name="Bonnet C."/>
            <person name="Boukhgalter B."/>
            <person name="Bourzgui I."/>
            <person name="Brown A."/>
            <person name="Cahill P."/>
            <person name="Channer S."/>
            <person name="Cheshatsang Y."/>
            <person name="Chuda L."/>
            <person name="Citroen M."/>
            <person name="Collymore A."/>
            <person name="Cooke P."/>
            <person name="Costello M."/>
            <person name="D'Aco K."/>
            <person name="Daza R."/>
            <person name="De Haan G."/>
            <person name="DeGray S."/>
            <person name="DeMaso C."/>
            <person name="Dhargay N."/>
            <person name="Dooley K."/>
            <person name="Dooley E."/>
            <person name="Doricent M."/>
            <person name="Dorje P."/>
            <person name="Dorjee K."/>
            <person name="Dupes A."/>
            <person name="Elong R."/>
            <person name="Falk J."/>
            <person name="Farina A."/>
            <person name="Faro S."/>
            <person name="Ferguson D."/>
            <person name="Fisher S."/>
            <person name="Foley C.D."/>
            <person name="Franke A."/>
            <person name="Friedrich D."/>
            <person name="Gadbois L."/>
            <person name="Gearin G."/>
            <person name="Gearin C.R."/>
            <person name="Giannoukos G."/>
            <person name="Goode T."/>
            <person name="Graham J."/>
            <person name="Grandbois E."/>
            <person name="Grewal S."/>
            <person name="Gyaltsen K."/>
            <person name="Hafez N."/>
            <person name="Hagos B."/>
            <person name="Hall J."/>
            <person name="Henson C."/>
            <person name="Hollinger A."/>
            <person name="Honan T."/>
            <person name="Huard M.D."/>
            <person name="Hughes L."/>
            <person name="Hurhula B."/>
            <person name="Husby M.E."/>
            <person name="Kamat A."/>
            <person name="Kanga B."/>
            <person name="Kashin S."/>
            <person name="Khazanovich D."/>
            <person name="Kisner P."/>
            <person name="Lance K."/>
            <person name="Lara M."/>
            <person name="Lee W."/>
            <person name="Lennon N."/>
            <person name="Letendre F."/>
            <person name="LeVine R."/>
            <person name="Lipovsky A."/>
            <person name="Liu X."/>
            <person name="Liu J."/>
            <person name="Liu S."/>
            <person name="Lokyitsang T."/>
            <person name="Lokyitsang Y."/>
            <person name="Lubonja R."/>
            <person name="Lui A."/>
            <person name="MacDonald P."/>
            <person name="Magnisalis V."/>
            <person name="Maru K."/>
            <person name="Matthews C."/>
            <person name="McCusker W."/>
            <person name="McDonough S."/>
            <person name="Mehta T."/>
            <person name="Meldrim J."/>
            <person name="Meneus L."/>
            <person name="Mihai O."/>
            <person name="Mihalev A."/>
            <person name="Mihova T."/>
            <person name="Mittelman R."/>
            <person name="Mlenga V."/>
            <person name="Montmayeur A."/>
            <person name="Mulrain L."/>
            <person name="Navidi A."/>
            <person name="Naylor J."/>
            <person name="Negash T."/>
            <person name="Nguyen T."/>
            <person name="Nguyen N."/>
            <person name="Nicol R."/>
            <person name="Norbu C."/>
            <person name="Norbu N."/>
            <person name="Novod N."/>
            <person name="O'Neill B."/>
            <person name="Osman S."/>
            <person name="Markiewicz E."/>
            <person name="Oyono O.L."/>
            <person name="Patti C."/>
            <person name="Phunkhang P."/>
            <person name="Pierre F."/>
            <person name="Priest M."/>
            <person name="Raghuraman S."/>
            <person name="Rege F."/>
            <person name="Reyes R."/>
            <person name="Rise C."/>
            <person name="Rogov P."/>
            <person name="Ross K."/>
            <person name="Ryan E."/>
            <person name="Settipalli S."/>
            <person name="Shea T."/>
            <person name="Sherpa N."/>
            <person name="Shi L."/>
            <person name="Shih D."/>
            <person name="Sparrow T."/>
            <person name="Spaulding J."/>
            <person name="Stalker J."/>
            <person name="Stange-Thomann N."/>
            <person name="Stavropoulos S."/>
            <person name="Stone C."/>
            <person name="Strader C."/>
            <person name="Tesfaye S."/>
            <person name="Thomson T."/>
            <person name="Thoulutsang Y."/>
            <person name="Thoulutsang D."/>
            <person name="Topham K."/>
            <person name="Topping I."/>
            <person name="Tsamla T."/>
            <person name="Vassiliev H."/>
            <person name="Vo A."/>
            <person name="Wangchuk T."/>
            <person name="Wangdi T."/>
            <person name="Weiand M."/>
            <person name="Wilkinson J."/>
            <person name="Wilson A."/>
            <person name="Yadav S."/>
            <person name="Young G."/>
            <person name="Yu Q."/>
            <person name="Zembek L."/>
            <person name="Zhong D."/>
            <person name="Zimmer A."/>
            <person name="Zwirko Z."/>
            <person name="Jaffe D.B."/>
            <person name="Alvarez P."/>
            <person name="Brockman W."/>
            <person name="Butler J."/>
            <person name="Chin C."/>
            <person name="Gnerre S."/>
            <person name="Grabherr M."/>
            <person name="Kleber M."/>
            <person name="Mauceli E."/>
            <person name="MacCallum I."/>
        </authorList>
    </citation>
    <scope>NUCLEOTIDE SEQUENCE [LARGE SCALE GENOMIC DNA]</scope>
    <source>
        <strain evidence="19">Rob3c / Tucson 14021-0248.25</strain>
    </source>
</reference>
<dbReference type="InterPro" id="IPR057074">
    <property type="entry name" value="IR75A_N"/>
</dbReference>
<evidence type="ECO:0000259" key="17">
    <source>
        <dbReference type="Pfam" id="PF24576"/>
    </source>
</evidence>
<evidence type="ECO:0000256" key="13">
    <source>
        <dbReference type="ARBA" id="ARBA00072222"/>
    </source>
</evidence>
<dbReference type="GO" id="GO:0044297">
    <property type="term" value="C:cell body"/>
    <property type="evidence" value="ECO:0007669"/>
    <property type="project" value="UniProtKB-ARBA"/>
</dbReference>
<feature type="transmembrane region" description="Helical" evidence="14">
    <location>
        <begin position="390"/>
        <end position="408"/>
    </location>
</feature>
<keyword evidence="5" id="KW-0716">Sensory transduction</keyword>
<evidence type="ECO:0000256" key="8">
    <source>
        <dbReference type="ARBA" id="ARBA00022989"/>
    </source>
</evidence>
<evidence type="ECO:0000256" key="3">
    <source>
        <dbReference type="ARBA" id="ARBA00008685"/>
    </source>
</evidence>
<name>B4HKX3_DROSE</name>
<feature type="chain" id="PRO_5002808652" description="Ionotropic receptor 75a" evidence="15">
    <location>
        <begin position="21"/>
        <end position="986"/>
    </location>
</feature>
<dbReference type="FunFam" id="1.10.287.70:FF:000180">
    <property type="entry name" value="Ionotropic receptor 75a"/>
    <property type="match status" value="2"/>
</dbReference>
<dbReference type="Pfam" id="PF24576">
    <property type="entry name" value="IR75A_N"/>
    <property type="match status" value="1"/>
</dbReference>
<feature type="domain" description="Ionotropic receptor 75a N-terminal" evidence="17">
    <location>
        <begin position="18"/>
        <end position="161"/>
    </location>
</feature>
<dbReference type="GO" id="GO:0005886">
    <property type="term" value="C:plasma membrane"/>
    <property type="evidence" value="ECO:0007669"/>
    <property type="project" value="UniProtKB-SubCell"/>
</dbReference>
<evidence type="ECO:0000256" key="5">
    <source>
        <dbReference type="ARBA" id="ARBA00022606"/>
    </source>
</evidence>
<dbReference type="InterPro" id="IPR001320">
    <property type="entry name" value="Iontro_rcpt_C"/>
</dbReference>
<evidence type="ECO:0000256" key="6">
    <source>
        <dbReference type="ARBA" id="ARBA00022692"/>
    </source>
</evidence>
<evidence type="ECO:0000256" key="7">
    <source>
        <dbReference type="ARBA" id="ARBA00022725"/>
    </source>
</evidence>
<dbReference type="AlphaFoldDB" id="B4HKX3"/>
<feature type="transmembrane region" description="Helical" evidence="14">
    <location>
        <begin position="761"/>
        <end position="779"/>
    </location>
</feature>
<feature type="domain" description="Ionotropic glutamate receptor C-terminal" evidence="16">
    <location>
        <begin position="328"/>
        <end position="519"/>
    </location>
</feature>
<evidence type="ECO:0000256" key="2">
    <source>
        <dbReference type="ARBA" id="ARBA00004651"/>
    </source>
</evidence>